<dbReference type="EMBL" id="JBBHJY010000007">
    <property type="protein sequence ID" value="MEJ6010955.1"/>
    <property type="molecule type" value="Genomic_DNA"/>
</dbReference>
<gene>
    <name evidence="2" type="ORF">WG900_13615</name>
</gene>
<feature type="transmembrane region" description="Helical" evidence="1">
    <location>
        <begin position="100"/>
        <end position="117"/>
    </location>
</feature>
<comment type="caution">
    <text evidence="2">The sequence shown here is derived from an EMBL/GenBank/DDBJ whole genome shotgun (WGS) entry which is preliminary data.</text>
</comment>
<keyword evidence="1" id="KW-0472">Membrane</keyword>
<reference evidence="2 3" key="1">
    <citation type="submission" date="2024-03" db="EMBL/GenBank/DDBJ databases">
        <authorList>
            <person name="Jo J.-H."/>
        </authorList>
    </citation>
    <scope>NUCLEOTIDE SEQUENCE [LARGE SCALE GENOMIC DNA]</scope>
    <source>
        <strain evidence="2 3">AS3R-12</strain>
    </source>
</reference>
<keyword evidence="1" id="KW-1133">Transmembrane helix</keyword>
<feature type="transmembrane region" description="Helical" evidence="1">
    <location>
        <begin position="295"/>
        <end position="319"/>
    </location>
</feature>
<evidence type="ECO:0000313" key="2">
    <source>
        <dbReference type="EMBL" id="MEJ6010955.1"/>
    </source>
</evidence>
<accession>A0ABU8SAY1</accession>
<name>A0ABU8SAY1_9SPHN</name>
<sequence length="477" mass="51248">MARGAPGSAERRTIGEALTGAAWIAVPLLLGWLLLQREINDSDIYWQAALGDLALQAGGPITREVLAPTYAGTPTPPLSALGQVILALVRRLGDWRAVQVFDAALCAGGFFFAGLAARRRGAGMVTTAAALVLACGIALSFLSLRPQSWSVLGFGLLLWILTWRGKLAWQLAGGAAVLVLWQNMHPSVMIAAVYLGARAVPGWLSALRSRDLSAIPLPETALAAIAAAAQFATPAGFDVLAVSLANQKMSVFMAATEWLPVSDPGARDLHPLLLTLHAGVLAMIAFNWQRIDWGVALGALAFLALSFVWARFMLPWAIALAPLLAVREKVEPQGRHEGWGFSAGFAALAALAVLKTPVAIWPLAPEGAISQLRALPQGGRIFANSYFGGIIADETGRKWQSLYDGRYYRFSEDEWRLYNRTFGGEAGLAEIEARFRPDAWLIAPNDAKRLVADLRAAPSRWREVPGDGKALFFVKAP</sequence>
<evidence type="ECO:0000256" key="1">
    <source>
        <dbReference type="SAM" id="Phobius"/>
    </source>
</evidence>
<protein>
    <recommendedName>
        <fullName evidence="4">Glycosyltransferase RgtA/B/C/D-like domain-containing protein</fullName>
    </recommendedName>
</protein>
<proteinExistence type="predicted"/>
<organism evidence="2 3">
    <name type="scientific">Novosphingobium aquae</name>
    <dbReference type="NCBI Taxonomy" id="3133435"/>
    <lineage>
        <taxon>Bacteria</taxon>
        <taxon>Pseudomonadati</taxon>
        <taxon>Pseudomonadota</taxon>
        <taxon>Alphaproteobacteria</taxon>
        <taxon>Sphingomonadales</taxon>
        <taxon>Sphingomonadaceae</taxon>
        <taxon>Novosphingobium</taxon>
    </lineage>
</organism>
<keyword evidence="1" id="KW-0812">Transmembrane</keyword>
<feature type="transmembrane region" description="Helical" evidence="1">
    <location>
        <begin position="220"/>
        <end position="245"/>
    </location>
</feature>
<keyword evidence="3" id="KW-1185">Reference proteome</keyword>
<dbReference type="RefSeq" id="WP_339967811.1">
    <property type="nucleotide sequence ID" value="NZ_JBBHJY010000007.1"/>
</dbReference>
<feature type="transmembrane region" description="Helical" evidence="1">
    <location>
        <begin position="123"/>
        <end position="144"/>
    </location>
</feature>
<evidence type="ECO:0008006" key="4">
    <source>
        <dbReference type="Google" id="ProtNLM"/>
    </source>
</evidence>
<feature type="transmembrane region" description="Helical" evidence="1">
    <location>
        <begin position="17"/>
        <end position="35"/>
    </location>
</feature>
<evidence type="ECO:0000313" key="3">
    <source>
        <dbReference type="Proteomes" id="UP001379235"/>
    </source>
</evidence>
<feature type="transmembrane region" description="Helical" evidence="1">
    <location>
        <begin position="187"/>
        <end position="208"/>
    </location>
</feature>
<feature type="transmembrane region" description="Helical" evidence="1">
    <location>
        <begin position="156"/>
        <end position="181"/>
    </location>
</feature>
<dbReference type="Proteomes" id="UP001379235">
    <property type="component" value="Unassembled WGS sequence"/>
</dbReference>